<sequence>MKWLLGLVITALILFGSVASASAGTRVALLIANSAYERKLVDPASDVALLQTAFKTAGFDLVDTVLDLGRDGMIQALRSFQPEAAKADIAVIYYSGYAMHWADENYLIPVDAKLARVGDIEDEAISLDRVLETLDEAKTLKLVLLDACRENPFLLHMKHAPTGLDSVLQCLVPVEAKTPDALVVLAGHGRAVAVVGDGRVSPFADALARRLIEPGVALRRALDNVRNDVLAATGQRQEPFAFDSSADGRIFLGK</sequence>
<evidence type="ECO:0000313" key="2">
    <source>
        <dbReference type="EMBL" id="MDQ0469768.1"/>
    </source>
</evidence>
<dbReference type="EMBL" id="JAUSVX010000004">
    <property type="protein sequence ID" value="MDQ0469768.1"/>
    <property type="molecule type" value="Genomic_DNA"/>
</dbReference>
<reference evidence="2 3" key="1">
    <citation type="submission" date="2023-07" db="EMBL/GenBank/DDBJ databases">
        <title>Genomic Encyclopedia of Type Strains, Phase IV (KMG-IV): sequencing the most valuable type-strain genomes for metagenomic binning, comparative biology and taxonomic classification.</title>
        <authorList>
            <person name="Goeker M."/>
        </authorList>
    </citation>
    <scope>NUCLEOTIDE SEQUENCE [LARGE SCALE GENOMIC DNA]</scope>
    <source>
        <strain evidence="2 3">DSM 19619</strain>
    </source>
</reference>
<dbReference type="Gene3D" id="3.40.50.1460">
    <property type="match status" value="1"/>
</dbReference>
<dbReference type="InterPro" id="IPR011600">
    <property type="entry name" value="Pept_C14_caspase"/>
</dbReference>
<evidence type="ECO:0000313" key="3">
    <source>
        <dbReference type="Proteomes" id="UP001242480"/>
    </source>
</evidence>
<name>A0ABU0J8L4_9HYPH</name>
<evidence type="ECO:0000259" key="1">
    <source>
        <dbReference type="Pfam" id="PF00656"/>
    </source>
</evidence>
<dbReference type="SUPFAM" id="SSF52129">
    <property type="entry name" value="Caspase-like"/>
    <property type="match status" value="1"/>
</dbReference>
<organism evidence="2 3">
    <name type="scientific">Labrys wisconsinensis</name>
    <dbReference type="NCBI Taxonomy" id="425677"/>
    <lineage>
        <taxon>Bacteria</taxon>
        <taxon>Pseudomonadati</taxon>
        <taxon>Pseudomonadota</taxon>
        <taxon>Alphaproteobacteria</taxon>
        <taxon>Hyphomicrobiales</taxon>
        <taxon>Xanthobacteraceae</taxon>
        <taxon>Labrys</taxon>
    </lineage>
</organism>
<accession>A0ABU0J8L4</accession>
<proteinExistence type="predicted"/>
<feature type="domain" description="Peptidase C14 caspase" evidence="1">
    <location>
        <begin position="25"/>
        <end position="240"/>
    </location>
</feature>
<protein>
    <submittedName>
        <fullName evidence="2">Caspase-like protein</fullName>
    </submittedName>
</protein>
<dbReference type="RefSeq" id="WP_307272801.1">
    <property type="nucleotide sequence ID" value="NZ_JAUSVX010000004.1"/>
</dbReference>
<dbReference type="InterPro" id="IPR052039">
    <property type="entry name" value="Caspase-related_regulators"/>
</dbReference>
<gene>
    <name evidence="2" type="ORF">QO011_002784</name>
</gene>
<dbReference type="PANTHER" id="PTHR22576:SF37">
    <property type="entry name" value="MUCOSA-ASSOCIATED LYMPHOID TISSUE LYMPHOMA TRANSLOCATION PROTEIN 1"/>
    <property type="match status" value="1"/>
</dbReference>
<dbReference type="InterPro" id="IPR029030">
    <property type="entry name" value="Caspase-like_dom_sf"/>
</dbReference>
<comment type="caution">
    <text evidence="2">The sequence shown here is derived from an EMBL/GenBank/DDBJ whole genome shotgun (WGS) entry which is preliminary data.</text>
</comment>
<keyword evidence="3" id="KW-1185">Reference proteome</keyword>
<dbReference type="PANTHER" id="PTHR22576">
    <property type="entry name" value="MUCOSA ASSOCIATED LYMPHOID TISSUE LYMPHOMA TRANSLOCATION PROTEIN 1/PARACASPASE"/>
    <property type="match status" value="1"/>
</dbReference>
<dbReference type="Pfam" id="PF00656">
    <property type="entry name" value="Peptidase_C14"/>
    <property type="match status" value="1"/>
</dbReference>
<dbReference type="Proteomes" id="UP001242480">
    <property type="component" value="Unassembled WGS sequence"/>
</dbReference>